<evidence type="ECO:0000256" key="3">
    <source>
        <dbReference type="ARBA" id="ARBA00022448"/>
    </source>
</evidence>
<feature type="transmembrane region" description="Helical" evidence="8">
    <location>
        <begin position="230"/>
        <end position="250"/>
    </location>
</feature>
<feature type="transmembrane region" description="Helical" evidence="8">
    <location>
        <begin position="32"/>
        <end position="52"/>
    </location>
</feature>
<comment type="similarity">
    <text evidence="2">Belongs to the auxin efflux carrier (TC 2.A.69) family.</text>
</comment>
<dbReference type="RefSeq" id="WP_340276220.1">
    <property type="nucleotide sequence ID" value="NZ_JBAKIA010000014.1"/>
</dbReference>
<dbReference type="Proteomes" id="UP001385499">
    <property type="component" value="Unassembled WGS sequence"/>
</dbReference>
<evidence type="ECO:0000256" key="6">
    <source>
        <dbReference type="ARBA" id="ARBA00022989"/>
    </source>
</evidence>
<gene>
    <name evidence="9" type="ORF">V6575_17705</name>
</gene>
<feature type="transmembrane region" description="Helical" evidence="8">
    <location>
        <begin position="289"/>
        <end position="309"/>
    </location>
</feature>
<evidence type="ECO:0000313" key="10">
    <source>
        <dbReference type="Proteomes" id="UP001385499"/>
    </source>
</evidence>
<feature type="transmembrane region" description="Helical" evidence="8">
    <location>
        <begin position="256"/>
        <end position="277"/>
    </location>
</feature>
<keyword evidence="6 8" id="KW-1133">Transmembrane helix</keyword>
<keyword evidence="7 8" id="KW-0472">Membrane</keyword>
<comment type="caution">
    <text evidence="9">The sequence shown here is derived from an EMBL/GenBank/DDBJ whole genome shotgun (WGS) entry which is preliminary data.</text>
</comment>
<comment type="subcellular location">
    <subcellularLocation>
        <location evidence="1">Cell membrane</location>
        <topology evidence="1">Multi-pass membrane protein</topology>
    </subcellularLocation>
</comment>
<dbReference type="PANTHER" id="PTHR36838">
    <property type="entry name" value="AUXIN EFFLUX CARRIER FAMILY PROTEIN"/>
    <property type="match status" value="1"/>
</dbReference>
<dbReference type="InterPro" id="IPR004776">
    <property type="entry name" value="Mem_transp_PIN-like"/>
</dbReference>
<keyword evidence="10" id="KW-1185">Reference proteome</keyword>
<reference evidence="9 10" key="1">
    <citation type="submission" date="2024-02" db="EMBL/GenBank/DDBJ databases">
        <title>Roseibium algae sp. nov., isolated from marine alga (Grateloupia sp.), showing potential in myo-inositol conversion.</title>
        <authorList>
            <person name="Wang Y."/>
        </authorList>
    </citation>
    <scope>NUCLEOTIDE SEQUENCE [LARGE SCALE GENOMIC DNA]</scope>
    <source>
        <strain evidence="9 10">H3510</strain>
    </source>
</reference>
<evidence type="ECO:0000256" key="8">
    <source>
        <dbReference type="SAM" id="Phobius"/>
    </source>
</evidence>
<dbReference type="Pfam" id="PF03547">
    <property type="entry name" value="Mem_trans"/>
    <property type="match status" value="1"/>
</dbReference>
<evidence type="ECO:0000256" key="7">
    <source>
        <dbReference type="ARBA" id="ARBA00023136"/>
    </source>
</evidence>
<dbReference type="InterPro" id="IPR038770">
    <property type="entry name" value="Na+/solute_symporter_sf"/>
</dbReference>
<proteinExistence type="inferred from homology"/>
<feature type="transmembrane region" description="Helical" evidence="8">
    <location>
        <begin position="163"/>
        <end position="187"/>
    </location>
</feature>
<dbReference type="EMBL" id="JBAKIA010000014">
    <property type="protein sequence ID" value="MEJ8475931.1"/>
    <property type="molecule type" value="Genomic_DNA"/>
</dbReference>
<evidence type="ECO:0000256" key="1">
    <source>
        <dbReference type="ARBA" id="ARBA00004651"/>
    </source>
</evidence>
<evidence type="ECO:0000256" key="4">
    <source>
        <dbReference type="ARBA" id="ARBA00022475"/>
    </source>
</evidence>
<keyword evidence="3" id="KW-0813">Transport</keyword>
<feature type="transmembrane region" description="Helical" evidence="8">
    <location>
        <begin position="199"/>
        <end position="218"/>
    </location>
</feature>
<evidence type="ECO:0000256" key="5">
    <source>
        <dbReference type="ARBA" id="ARBA00022692"/>
    </source>
</evidence>
<evidence type="ECO:0000313" key="9">
    <source>
        <dbReference type="EMBL" id="MEJ8475931.1"/>
    </source>
</evidence>
<accession>A0ABU8TP40</accession>
<dbReference type="PANTHER" id="PTHR36838:SF3">
    <property type="entry name" value="TRANSPORTER AUXIN EFFLUX CARRIER EC FAMILY"/>
    <property type="match status" value="1"/>
</dbReference>
<dbReference type="Gene3D" id="1.20.1530.20">
    <property type="match status" value="1"/>
</dbReference>
<organism evidence="9 10">
    <name type="scientific">Roseibium algae</name>
    <dbReference type="NCBI Taxonomy" id="3123038"/>
    <lineage>
        <taxon>Bacteria</taxon>
        <taxon>Pseudomonadati</taxon>
        <taxon>Pseudomonadota</taxon>
        <taxon>Alphaproteobacteria</taxon>
        <taxon>Hyphomicrobiales</taxon>
        <taxon>Stappiaceae</taxon>
        <taxon>Roseibium</taxon>
    </lineage>
</organism>
<keyword evidence="4" id="KW-1003">Cell membrane</keyword>
<name>A0ABU8TP40_9HYPH</name>
<protein>
    <submittedName>
        <fullName evidence="9">AEC family transporter</fullName>
    </submittedName>
</protein>
<feature type="transmembrane region" description="Helical" evidence="8">
    <location>
        <begin position="128"/>
        <end position="151"/>
    </location>
</feature>
<sequence length="319" mass="33835">MQDVITLAFPFFGLIFLGFASGKIGKLPESGLAWMNFFIIYIALPALFFRLLSETPVEQLTDLSFVTATTFTTYTVFAIAFCIGVLATRGSVPESTILGIAGAYSNIGYMGPGLTMAVLGPAAAVPTALILCFDNTLLFILAPLMMALGATDKEPMSRTIGKIFWRVFTHPFILATIAGVGAAIVGFKPPEAIDTMLEILSGAAAPCALFAMGVGVALRPTGRIPVELPAVLVVKLIVHPILVYLLLSWIGGFDPIWVATAILMACLPPATNVFVIAQQYNTYVQRAASFVLIGTIASVVTVTGFIWAISHNLINLGGV</sequence>
<feature type="transmembrane region" description="Helical" evidence="8">
    <location>
        <begin position="64"/>
        <end position="87"/>
    </location>
</feature>
<evidence type="ECO:0000256" key="2">
    <source>
        <dbReference type="ARBA" id="ARBA00010145"/>
    </source>
</evidence>
<keyword evidence="5 8" id="KW-0812">Transmembrane</keyword>